<feature type="repeat" description="RCC1" evidence="2">
    <location>
        <begin position="192"/>
        <end position="245"/>
    </location>
</feature>
<feature type="repeat" description="RCC1" evidence="2">
    <location>
        <begin position="307"/>
        <end position="356"/>
    </location>
</feature>
<dbReference type="PROSITE" id="PS00626">
    <property type="entry name" value="RCC1_2"/>
    <property type="match status" value="1"/>
</dbReference>
<proteinExistence type="predicted"/>
<organism evidence="4 5">
    <name type="scientific">Quercus rubra</name>
    <name type="common">Northern red oak</name>
    <name type="synonym">Quercus borealis</name>
    <dbReference type="NCBI Taxonomy" id="3512"/>
    <lineage>
        <taxon>Eukaryota</taxon>
        <taxon>Viridiplantae</taxon>
        <taxon>Streptophyta</taxon>
        <taxon>Embryophyta</taxon>
        <taxon>Tracheophyta</taxon>
        <taxon>Spermatophyta</taxon>
        <taxon>Magnoliopsida</taxon>
        <taxon>eudicotyledons</taxon>
        <taxon>Gunneridae</taxon>
        <taxon>Pentapetalae</taxon>
        <taxon>rosids</taxon>
        <taxon>fabids</taxon>
        <taxon>Fagales</taxon>
        <taxon>Fagaceae</taxon>
        <taxon>Quercus</taxon>
    </lineage>
</organism>
<dbReference type="Proteomes" id="UP001324115">
    <property type="component" value="Unassembled WGS sequence"/>
</dbReference>
<evidence type="ECO:0000313" key="5">
    <source>
        <dbReference type="Proteomes" id="UP001324115"/>
    </source>
</evidence>
<feature type="repeat" description="RCC1" evidence="2">
    <location>
        <begin position="409"/>
        <end position="472"/>
    </location>
</feature>
<name>A0AAN7EAS5_QUERU</name>
<dbReference type="PROSITE" id="PS50012">
    <property type="entry name" value="RCC1_3"/>
    <property type="match status" value="7"/>
</dbReference>
<evidence type="ECO:0000259" key="3">
    <source>
        <dbReference type="Pfam" id="PF25390"/>
    </source>
</evidence>
<evidence type="ECO:0000256" key="2">
    <source>
        <dbReference type="PROSITE-ProRule" id="PRU00235"/>
    </source>
</evidence>
<feature type="domain" description="RCC1-like" evidence="3">
    <location>
        <begin position="92"/>
        <end position="466"/>
    </location>
</feature>
<comment type="caution">
    <text evidence="4">The sequence shown here is derived from an EMBL/GenBank/DDBJ whole genome shotgun (WGS) entry which is preliminary data.</text>
</comment>
<keyword evidence="5" id="KW-1185">Reference proteome</keyword>
<gene>
    <name evidence="4" type="ORF">RGQ29_003122</name>
</gene>
<dbReference type="SUPFAM" id="SSF50985">
    <property type="entry name" value="RCC1/BLIP-II"/>
    <property type="match status" value="1"/>
</dbReference>
<sequence length="473" mass="51124">MVIVLQRDVAPFPAIPSRNLSLPKPHITHILFGISNSFRLANYLEKKKKKMWNRSCNWQIIRRLDLKTCGTRIFQRWMSNENSSRSNKFAALWGNGDYGRLGHGGLESQWRPAICSAFQDQSLRAISCGGAHTLFLTESGRVFATGLNDFGQLGISENKSYSLGPVEVSGLQKEIALISAGYYHSCAITVDGELYMWGKNSNGQLGLGKRSAEVVPLPTKVDCLDGITIKMVALGSEHSVAVTDSGEALSWGIGDSGRLGHDHDSGILGFFKSTSEYTPRLIKNLEGIKVKNAAAGLLHSACIDENGSVFVFGESAVDKVGFGKVNDATAQFMISELPYSEDVACGGYHTCVLTRSGELYTWGSNENGCLGIGSTDVFDLPERVQGPFLKSPVTKVSCGWKHTAAISEGNIFTWGWGGSHGTFSEDGHSSGGQLGHGSDVDYIKPTMVTFEGNVKALQISCGFNHTGAILEYT</sequence>
<feature type="repeat" description="RCC1" evidence="2">
    <location>
        <begin position="357"/>
        <end position="409"/>
    </location>
</feature>
<dbReference type="InterPro" id="IPR009091">
    <property type="entry name" value="RCC1/BLIP-II"/>
</dbReference>
<dbReference type="Pfam" id="PF25390">
    <property type="entry name" value="WD40_RLD"/>
    <property type="match status" value="1"/>
</dbReference>
<keyword evidence="1" id="KW-0677">Repeat</keyword>
<dbReference type="InterPro" id="IPR000408">
    <property type="entry name" value="Reg_chr_condens"/>
</dbReference>
<dbReference type="InterPro" id="IPR051210">
    <property type="entry name" value="Ub_ligase/GEF_domain"/>
</dbReference>
<feature type="repeat" description="RCC1" evidence="2">
    <location>
        <begin position="140"/>
        <end position="191"/>
    </location>
</feature>
<dbReference type="PRINTS" id="PR00633">
    <property type="entry name" value="RCCNDNSATION"/>
</dbReference>
<protein>
    <recommendedName>
        <fullName evidence="3">RCC1-like domain-containing protein</fullName>
    </recommendedName>
</protein>
<dbReference type="EMBL" id="JAXUIC010000010">
    <property type="protein sequence ID" value="KAK4567163.1"/>
    <property type="molecule type" value="Genomic_DNA"/>
</dbReference>
<dbReference type="AlphaFoldDB" id="A0AAN7EAS5"/>
<evidence type="ECO:0000313" key="4">
    <source>
        <dbReference type="EMBL" id="KAK4567163.1"/>
    </source>
</evidence>
<feature type="repeat" description="RCC1" evidence="2">
    <location>
        <begin position="246"/>
        <end position="306"/>
    </location>
</feature>
<feature type="repeat" description="RCC1" evidence="2">
    <location>
        <begin position="88"/>
        <end position="139"/>
    </location>
</feature>
<reference evidence="4 5" key="1">
    <citation type="journal article" date="2023" name="G3 (Bethesda)">
        <title>A haplotype-resolved chromosome-scale genome for Quercus rubra L. provides insights into the genetics of adaptive traits for red oak species.</title>
        <authorList>
            <person name="Kapoor B."/>
            <person name="Jenkins J."/>
            <person name="Schmutz J."/>
            <person name="Zhebentyayeva T."/>
            <person name="Kuelheim C."/>
            <person name="Coggeshall M."/>
            <person name="Heim C."/>
            <person name="Lasky J.R."/>
            <person name="Leites L."/>
            <person name="Islam-Faridi N."/>
            <person name="Romero-Severson J."/>
            <person name="DeLeo V.L."/>
            <person name="Lucas S.M."/>
            <person name="Lazic D."/>
            <person name="Gailing O."/>
            <person name="Carlson J."/>
            <person name="Staton M."/>
        </authorList>
    </citation>
    <scope>NUCLEOTIDE SEQUENCE [LARGE SCALE GENOMIC DNA]</scope>
    <source>
        <strain evidence="4">Pseudo-F2</strain>
    </source>
</reference>
<dbReference type="InterPro" id="IPR058923">
    <property type="entry name" value="RCC1-like_dom"/>
</dbReference>
<evidence type="ECO:0000256" key="1">
    <source>
        <dbReference type="ARBA" id="ARBA00022737"/>
    </source>
</evidence>
<accession>A0AAN7EAS5</accession>
<dbReference type="PANTHER" id="PTHR22870:SF395">
    <property type="entry name" value="UVB-RESISTANCE PROTEIN UVR8-RELATED"/>
    <property type="match status" value="1"/>
</dbReference>
<dbReference type="PANTHER" id="PTHR22870">
    <property type="entry name" value="REGULATOR OF CHROMOSOME CONDENSATION"/>
    <property type="match status" value="1"/>
</dbReference>
<dbReference type="Gene3D" id="2.130.10.30">
    <property type="entry name" value="Regulator of chromosome condensation 1/beta-lactamase-inhibitor protein II"/>
    <property type="match status" value="2"/>
</dbReference>